<keyword evidence="2" id="KW-0285">Flavoprotein</keyword>
<sequence length="397" mass="43708">MLADKTDILIAGAGIIGLTVARELIACGYDEIVIIEKEPELGLHASGRNSGVLHAGIYYSPDSLKAKMCLKGNFLMKAYCKEKGLPILEKGKVIVARDDAELPALDELYHRATANGAKVEIIDEKQLAEIEPNAKTTGKALYSHHTAQVDPKAVLQSIRKELAGSGKVKIVTNCRLKGLVGTRTAVTTRGKIAFSRFINSAGAHCDLVAQAFGYGYNYRLIPFKGIYRKLKKTALYSVNGNIYPVPDIRNPFLGVHFTRSVHGDVYLGPTAIPAFGRENYGIFTGIDSEGLSIVLSDIVLFCLNSQFRTVAFSEPRKYDSSFFFRNAGKLVKRLNPEDIESSSKVGIRAQLVDWNTKEMVMDFLLHQDGDAVHILNPVSPAFTCSMELARQIVKKYF</sequence>
<dbReference type="PANTHER" id="PTHR43104">
    <property type="entry name" value="L-2-HYDROXYGLUTARATE DEHYDROGENASE, MITOCHONDRIAL"/>
    <property type="match status" value="1"/>
</dbReference>
<accession>A0A8J6P2Z0</accession>
<dbReference type="Gene3D" id="3.30.9.10">
    <property type="entry name" value="D-Amino Acid Oxidase, subunit A, domain 2"/>
    <property type="match status" value="1"/>
</dbReference>
<dbReference type="Proteomes" id="UP000605201">
    <property type="component" value="Unassembled WGS sequence"/>
</dbReference>
<dbReference type="Gene3D" id="3.50.50.60">
    <property type="entry name" value="FAD/NAD(P)-binding domain"/>
    <property type="match status" value="1"/>
</dbReference>
<comment type="similarity">
    <text evidence="5">Belongs to the L2HGDH family.</text>
</comment>
<proteinExistence type="inferred from homology"/>
<dbReference type="GO" id="GO:0005737">
    <property type="term" value="C:cytoplasm"/>
    <property type="evidence" value="ECO:0007669"/>
    <property type="project" value="TreeGrafter"/>
</dbReference>
<evidence type="ECO:0000256" key="1">
    <source>
        <dbReference type="ARBA" id="ARBA00001974"/>
    </source>
</evidence>
<evidence type="ECO:0000256" key="3">
    <source>
        <dbReference type="ARBA" id="ARBA00022827"/>
    </source>
</evidence>
<comment type="caution">
    <text evidence="7">The sequence shown here is derived from an EMBL/GenBank/DDBJ whole genome shotgun (WGS) entry which is preliminary data.</text>
</comment>
<dbReference type="Pfam" id="PF01266">
    <property type="entry name" value="DAO"/>
    <property type="match status" value="1"/>
</dbReference>
<dbReference type="PANTHER" id="PTHR43104:SF2">
    <property type="entry name" value="L-2-HYDROXYGLUTARATE DEHYDROGENASE, MITOCHONDRIAL"/>
    <property type="match status" value="1"/>
</dbReference>
<evidence type="ECO:0000256" key="5">
    <source>
        <dbReference type="ARBA" id="ARBA00037941"/>
    </source>
</evidence>
<dbReference type="AlphaFoldDB" id="A0A8J6P2Z0"/>
<evidence type="ECO:0000259" key="6">
    <source>
        <dbReference type="Pfam" id="PF01266"/>
    </source>
</evidence>
<dbReference type="InterPro" id="IPR036188">
    <property type="entry name" value="FAD/NAD-bd_sf"/>
</dbReference>
<evidence type="ECO:0000313" key="8">
    <source>
        <dbReference type="Proteomes" id="UP000605201"/>
    </source>
</evidence>
<gene>
    <name evidence="7" type="primary">lhgO</name>
    <name evidence="7" type="ORF">H8D96_11290</name>
</gene>
<keyword evidence="4 7" id="KW-0560">Oxidoreductase</keyword>
<name>A0A8J6P2Z0_9BACT</name>
<organism evidence="7 8">
    <name type="scientific">Candidatus Desulfatibia vada</name>
    <dbReference type="NCBI Taxonomy" id="2841696"/>
    <lineage>
        <taxon>Bacteria</taxon>
        <taxon>Pseudomonadati</taxon>
        <taxon>Thermodesulfobacteriota</taxon>
        <taxon>Desulfobacteria</taxon>
        <taxon>Desulfobacterales</taxon>
        <taxon>Desulfobacterales incertae sedis</taxon>
        <taxon>Candidatus Desulfatibia</taxon>
    </lineage>
</organism>
<keyword evidence="3" id="KW-0274">FAD</keyword>
<evidence type="ECO:0000256" key="4">
    <source>
        <dbReference type="ARBA" id="ARBA00023002"/>
    </source>
</evidence>
<reference evidence="7 8" key="1">
    <citation type="submission" date="2020-08" db="EMBL/GenBank/DDBJ databases">
        <title>Bridging the membrane lipid divide: bacteria of the FCB group superphylum have the potential to synthesize archaeal ether lipids.</title>
        <authorList>
            <person name="Villanueva L."/>
            <person name="Von Meijenfeldt F.A.B."/>
            <person name="Westbye A.B."/>
            <person name="Yadav S."/>
            <person name="Hopmans E.C."/>
            <person name="Dutilh B.E."/>
            <person name="Sinninghe Damste J.S."/>
        </authorList>
    </citation>
    <scope>NUCLEOTIDE SEQUENCE [LARGE SCALE GENOMIC DNA]</scope>
    <source>
        <strain evidence="7">NIOZ-UU17</strain>
    </source>
</reference>
<comment type="cofactor">
    <cofactor evidence="1">
        <name>FAD</name>
        <dbReference type="ChEBI" id="CHEBI:57692"/>
    </cofactor>
</comment>
<dbReference type="InterPro" id="IPR006076">
    <property type="entry name" value="FAD-dep_OxRdtase"/>
</dbReference>
<dbReference type="EMBL" id="JACNIG010000227">
    <property type="protein sequence ID" value="MBC8432491.1"/>
    <property type="molecule type" value="Genomic_DNA"/>
</dbReference>
<evidence type="ECO:0000313" key="7">
    <source>
        <dbReference type="EMBL" id="MBC8432491.1"/>
    </source>
</evidence>
<dbReference type="NCBIfam" id="NF008726">
    <property type="entry name" value="PRK11728.1"/>
    <property type="match status" value="1"/>
</dbReference>
<protein>
    <submittedName>
        <fullName evidence="7">L-2-hydroxyglutarate oxidase</fullName>
        <ecNumber evidence="7">1.1.3.-</ecNumber>
    </submittedName>
</protein>
<dbReference type="SUPFAM" id="SSF51905">
    <property type="entry name" value="FAD/NAD(P)-binding domain"/>
    <property type="match status" value="1"/>
</dbReference>
<feature type="domain" description="FAD dependent oxidoreductase" evidence="6">
    <location>
        <begin position="7"/>
        <end position="389"/>
    </location>
</feature>
<dbReference type="EC" id="1.1.3.-" evidence="7"/>
<dbReference type="GO" id="GO:0047545">
    <property type="term" value="F:(S)-2-hydroxyglutarate dehydrogenase activity"/>
    <property type="evidence" value="ECO:0007669"/>
    <property type="project" value="TreeGrafter"/>
</dbReference>
<evidence type="ECO:0000256" key="2">
    <source>
        <dbReference type="ARBA" id="ARBA00022630"/>
    </source>
</evidence>